<feature type="transmembrane region" description="Helical" evidence="1">
    <location>
        <begin position="85"/>
        <end position="105"/>
    </location>
</feature>
<evidence type="ECO:0000313" key="3">
    <source>
        <dbReference type="Proteomes" id="UP000317036"/>
    </source>
</evidence>
<reference evidence="2 3" key="1">
    <citation type="submission" date="2019-07" db="EMBL/GenBank/DDBJ databases">
        <authorList>
            <person name="Kim J."/>
        </authorList>
    </citation>
    <scope>NUCLEOTIDE SEQUENCE [LARGE SCALE GENOMIC DNA]</scope>
    <source>
        <strain evidence="2 3">JC52</strain>
    </source>
</reference>
<keyword evidence="1" id="KW-0472">Membrane</keyword>
<organism evidence="2 3">
    <name type="scientific">Paenibacillus cremeus</name>
    <dbReference type="NCBI Taxonomy" id="2163881"/>
    <lineage>
        <taxon>Bacteria</taxon>
        <taxon>Bacillati</taxon>
        <taxon>Bacillota</taxon>
        <taxon>Bacilli</taxon>
        <taxon>Bacillales</taxon>
        <taxon>Paenibacillaceae</taxon>
        <taxon>Paenibacillus</taxon>
    </lineage>
</organism>
<evidence type="ECO:0000256" key="1">
    <source>
        <dbReference type="SAM" id="Phobius"/>
    </source>
</evidence>
<accession>A0A559KCZ7</accession>
<keyword evidence="1" id="KW-0812">Transmembrane</keyword>
<dbReference type="RefSeq" id="WP_144846649.1">
    <property type="nucleotide sequence ID" value="NZ_VNJI01000011.1"/>
</dbReference>
<proteinExistence type="predicted"/>
<dbReference type="AlphaFoldDB" id="A0A559KCZ7"/>
<dbReference type="OrthoDB" id="2672394at2"/>
<keyword evidence="3" id="KW-1185">Reference proteome</keyword>
<name>A0A559KCZ7_9BACL</name>
<sequence>MPNNEMSNIEERLTRLETKFELVFQTFTDAINRLETKLDKRDDTFVTKDYFNGEMRLRDEKINGLQTALDQVRQEKKETKSAWPIWLQTIGTLGAMFVAIMALYASK</sequence>
<gene>
    <name evidence="2" type="ORF">FPZ49_11520</name>
</gene>
<comment type="caution">
    <text evidence="2">The sequence shown here is derived from an EMBL/GenBank/DDBJ whole genome shotgun (WGS) entry which is preliminary data.</text>
</comment>
<dbReference type="EMBL" id="VNJI01000011">
    <property type="protein sequence ID" value="TVY09993.1"/>
    <property type="molecule type" value="Genomic_DNA"/>
</dbReference>
<evidence type="ECO:0000313" key="2">
    <source>
        <dbReference type="EMBL" id="TVY09993.1"/>
    </source>
</evidence>
<protein>
    <submittedName>
        <fullName evidence="2">Uncharacterized protein</fullName>
    </submittedName>
</protein>
<dbReference type="Proteomes" id="UP000317036">
    <property type="component" value="Unassembled WGS sequence"/>
</dbReference>
<keyword evidence="1" id="KW-1133">Transmembrane helix</keyword>